<dbReference type="EMBL" id="BLKM01000280">
    <property type="protein sequence ID" value="GFG31087.1"/>
    <property type="molecule type" value="Genomic_DNA"/>
</dbReference>
<evidence type="ECO:0000256" key="14">
    <source>
        <dbReference type="ARBA" id="ARBA00079184"/>
    </source>
</evidence>
<protein>
    <recommendedName>
        <fullName evidence="10">E3 ubiquitin-protein ligase Topors</fullName>
        <ecNumber evidence="2">2.3.2.27</ecNumber>
    </recommendedName>
    <alternativeName>
        <fullName evidence="11">RING-type E3 ubiquitin transferase Topors</fullName>
    </alternativeName>
    <alternativeName>
        <fullName evidence="13">SUMO1-protein E3 ligase Topors</fullName>
    </alternativeName>
    <alternativeName>
        <fullName evidence="12">Topoisomerase I-binding RING finger protein</fullName>
    </alternativeName>
    <alternativeName>
        <fullName evidence="14">Topoisomerase I-binding arginine/serine-rich protein</fullName>
    </alternativeName>
</protein>
<keyword evidence="4" id="KW-0479">Metal-binding</keyword>
<feature type="compositionally biased region" description="Basic and acidic residues" evidence="16">
    <location>
        <begin position="913"/>
        <end position="922"/>
    </location>
</feature>
<evidence type="ECO:0000256" key="2">
    <source>
        <dbReference type="ARBA" id="ARBA00012483"/>
    </source>
</evidence>
<dbReference type="Pfam" id="PF12248">
    <property type="entry name" value="Methyltransf_FA"/>
    <property type="match status" value="1"/>
</dbReference>
<name>A0A6L2PLY2_COPFO</name>
<dbReference type="GO" id="GO:0000209">
    <property type="term" value="P:protein polyubiquitination"/>
    <property type="evidence" value="ECO:0007669"/>
    <property type="project" value="TreeGrafter"/>
</dbReference>
<feature type="compositionally biased region" description="Basic residues" evidence="16">
    <location>
        <begin position="863"/>
        <end position="873"/>
    </location>
</feature>
<keyword evidence="17" id="KW-0732">Signal</keyword>
<dbReference type="InterPro" id="IPR022041">
    <property type="entry name" value="Methyltransf_FA"/>
</dbReference>
<dbReference type="InterPro" id="IPR058745">
    <property type="entry name" value="PWI_Topors"/>
</dbReference>
<comment type="caution">
    <text evidence="19">The sequence shown here is derived from an EMBL/GenBank/DDBJ whole genome shotgun (WGS) entry which is preliminary data.</text>
</comment>
<evidence type="ECO:0000256" key="16">
    <source>
        <dbReference type="SAM" id="MobiDB-lite"/>
    </source>
</evidence>
<feature type="compositionally biased region" description="Low complexity" evidence="16">
    <location>
        <begin position="946"/>
        <end position="960"/>
    </location>
</feature>
<dbReference type="InterPro" id="IPR001841">
    <property type="entry name" value="Znf_RING"/>
</dbReference>
<evidence type="ECO:0000256" key="15">
    <source>
        <dbReference type="PROSITE-ProRule" id="PRU00175"/>
    </source>
</evidence>
<dbReference type="EC" id="2.3.2.27" evidence="2"/>
<evidence type="ECO:0000256" key="3">
    <source>
        <dbReference type="ARBA" id="ARBA00022679"/>
    </source>
</evidence>
<keyword evidence="5 15" id="KW-0863">Zinc-finger</keyword>
<keyword evidence="3" id="KW-0808">Transferase</keyword>
<dbReference type="GO" id="GO:0008270">
    <property type="term" value="F:zinc ion binding"/>
    <property type="evidence" value="ECO:0007669"/>
    <property type="project" value="UniProtKB-KW"/>
</dbReference>
<feature type="compositionally biased region" description="Low complexity" evidence="16">
    <location>
        <begin position="776"/>
        <end position="798"/>
    </location>
</feature>
<dbReference type="PANTHER" id="PTHR46077:SF1">
    <property type="entry name" value="TOP1 BINDING ARGININE_SERINE RICH PROTEIN, E3 UBIQUITIN LIGASE"/>
    <property type="match status" value="1"/>
</dbReference>
<feature type="domain" description="RING-type" evidence="18">
    <location>
        <begin position="383"/>
        <end position="422"/>
    </location>
</feature>
<dbReference type="Pfam" id="PF00097">
    <property type="entry name" value="zf-C3HC4"/>
    <property type="match status" value="1"/>
</dbReference>
<feature type="region of interest" description="Disordered" evidence="16">
    <location>
        <begin position="753"/>
        <end position="922"/>
    </location>
</feature>
<evidence type="ECO:0000313" key="20">
    <source>
        <dbReference type="Proteomes" id="UP000502823"/>
    </source>
</evidence>
<feature type="compositionally biased region" description="Low complexity" evidence="16">
    <location>
        <begin position="345"/>
        <end position="361"/>
    </location>
</feature>
<dbReference type="PROSITE" id="PS50089">
    <property type="entry name" value="ZF_RING_2"/>
    <property type="match status" value="1"/>
</dbReference>
<evidence type="ECO:0000256" key="8">
    <source>
        <dbReference type="ARBA" id="ARBA00023015"/>
    </source>
</evidence>
<feature type="chain" id="PRO_5026922727" description="E3 ubiquitin-protein ligase Topors" evidence="17">
    <location>
        <begin position="20"/>
        <end position="1109"/>
    </location>
</feature>
<dbReference type="SMART" id="SM00184">
    <property type="entry name" value="RING"/>
    <property type="match status" value="1"/>
</dbReference>
<dbReference type="GO" id="GO:0061630">
    <property type="term" value="F:ubiquitin protein ligase activity"/>
    <property type="evidence" value="ECO:0007669"/>
    <property type="project" value="UniProtKB-EC"/>
</dbReference>
<dbReference type="PANTHER" id="PTHR46077">
    <property type="entry name" value="E3 UBIQUITIN-PROTEIN LIGASE TOPORS"/>
    <property type="match status" value="1"/>
</dbReference>
<evidence type="ECO:0000259" key="18">
    <source>
        <dbReference type="PROSITE" id="PS50089"/>
    </source>
</evidence>
<dbReference type="InterPro" id="IPR013083">
    <property type="entry name" value="Znf_RING/FYVE/PHD"/>
</dbReference>
<feature type="compositionally biased region" description="Basic and acidic residues" evidence="16">
    <location>
        <begin position="1066"/>
        <end position="1087"/>
    </location>
</feature>
<evidence type="ECO:0000256" key="12">
    <source>
        <dbReference type="ARBA" id="ARBA00076940"/>
    </source>
</evidence>
<evidence type="ECO:0000256" key="13">
    <source>
        <dbReference type="ARBA" id="ARBA00079040"/>
    </source>
</evidence>
<dbReference type="CDD" id="cd16574">
    <property type="entry name" value="RING-HC_Topors"/>
    <property type="match status" value="1"/>
</dbReference>
<feature type="region of interest" description="Disordered" evidence="16">
    <location>
        <begin position="659"/>
        <end position="728"/>
    </location>
</feature>
<organism evidence="19 20">
    <name type="scientific">Coptotermes formosanus</name>
    <name type="common">Formosan subterranean termite</name>
    <dbReference type="NCBI Taxonomy" id="36987"/>
    <lineage>
        <taxon>Eukaryota</taxon>
        <taxon>Metazoa</taxon>
        <taxon>Ecdysozoa</taxon>
        <taxon>Arthropoda</taxon>
        <taxon>Hexapoda</taxon>
        <taxon>Insecta</taxon>
        <taxon>Pterygota</taxon>
        <taxon>Neoptera</taxon>
        <taxon>Polyneoptera</taxon>
        <taxon>Dictyoptera</taxon>
        <taxon>Blattodea</taxon>
        <taxon>Blattoidea</taxon>
        <taxon>Termitoidae</taxon>
        <taxon>Rhinotermitidae</taxon>
        <taxon>Coptotermes</taxon>
    </lineage>
</organism>
<feature type="compositionally biased region" description="Basic residues" evidence="16">
    <location>
        <begin position="1088"/>
        <end position="1098"/>
    </location>
</feature>
<evidence type="ECO:0000256" key="11">
    <source>
        <dbReference type="ARBA" id="ARBA00076856"/>
    </source>
</evidence>
<feature type="compositionally biased region" description="Low complexity" evidence="16">
    <location>
        <begin position="874"/>
        <end position="898"/>
    </location>
</feature>
<feature type="compositionally biased region" description="Basic and acidic residues" evidence="16">
    <location>
        <begin position="976"/>
        <end position="990"/>
    </location>
</feature>
<dbReference type="Proteomes" id="UP000502823">
    <property type="component" value="Unassembled WGS sequence"/>
</dbReference>
<feature type="compositionally biased region" description="Basic residues" evidence="16">
    <location>
        <begin position="802"/>
        <end position="814"/>
    </location>
</feature>
<dbReference type="Gene3D" id="3.30.40.10">
    <property type="entry name" value="Zinc/RING finger domain, C3HC4 (zinc finger)"/>
    <property type="match status" value="1"/>
</dbReference>
<evidence type="ECO:0000256" key="7">
    <source>
        <dbReference type="ARBA" id="ARBA00022833"/>
    </source>
</evidence>
<keyword evidence="6" id="KW-0833">Ubl conjugation pathway</keyword>
<keyword evidence="20" id="KW-1185">Reference proteome</keyword>
<sequence length="1109" mass="123547">MILLRLMFLAVGYLTSLDCDHLDDGEAASLFWCEIEVVLAGADIATADNLQYIYRPVPVGALHFEVRAPSNAHIALTSASNETEPMYEILLGGWENTASVIRYNRQKPDKVRVDTPGLLTNNDYIRFLIEWHNGHIRVKRNGSVLIEWQDPSPFGISHFGVRTAWGAQGHWRIHPSASPAPPAGWSLPSGGAASWVPAQGGEIPPNAVKGGYDNEDLYVGRARHEGDLIPGKIVPSHGVCYISWGGQEHGKNEYEILTGCEVEWVPASSGQLPDRALPAGETEDGEPLFVGRTSHEGTKTLGKATVECLMAAVRVTIFLCVIIYLTVKVMESVRRPVTRMAGAVSSPKSPRQSRSPSRNSPTAERRTSATSSNEPIASPKPNCAICLGKLKNECFTDSCLHQFCFSCLVKWSKVKAECPLCKQNFKSIIHNVRSIEDYDEYHLQTGTENPDPWNSTVNLEIVQRFRYRTTLTRDRRLERVLERLERDLQRRVEPGDVIPTYTTWHQQRRVASFDFRVSVYRENLWVNSLPIIGRPRDISPRHLRRHPEEMQRMIPWLTRELYAILRAPGLSSLALERVLSLLPLHDMHSRQFWLGVESYLRNHCDHFIHEFYNFARSPYDMIGFDENAVYSGRNSIPTHVVHEVTSDSSDSDVIILPSEDTQCPSASRRNRTSAVLPRSTSPVAGPSRAILPVDEPSPSDANSGSSSESNISLPTGLQDCARGSNVTEVERSDSDSCVFVGYVKPLHERTPEIISLSSSNPEDDVHESSQMGIGLYDSSDSYIYSSSSSSPESSGSEYNPRTVHKPQKKKVNRKSKCDGTTKRKAKTSSKGGSKTTATSTKKRVKTKPEYSRSDSDSSLSSRNGKRSFRRRKAGSSSNCSSASGYSSSSSSCKPTYTSRKVYSSRTGQSKRRSSVDDKGSWRIKIKVPDVKQEHDYSVVDFESRNSSDSIVRSTSRSASRPKLRSIVITQAARGTGRHEAPVDSSHDKPQKRLTKKGQSHRQDEAVKKMKDELIKLENQLDASPSTSSSSYLHPKGCSQLSHSAHKYNGSSKCSSKSSSRQKHGKKDKEKVKSKRQKDSHSSAEWKSHGLKSKKRKRISSFSDSSDDFD</sequence>
<dbReference type="InterPro" id="IPR058746">
    <property type="entry name" value="Znf_RING-type_Topors"/>
</dbReference>
<dbReference type="AlphaFoldDB" id="A0A6L2PLY2"/>
<dbReference type="OrthoDB" id="2142040at2759"/>
<dbReference type="SUPFAM" id="SSF57850">
    <property type="entry name" value="RING/U-box"/>
    <property type="match status" value="1"/>
</dbReference>
<dbReference type="Pfam" id="PF26084">
    <property type="entry name" value="PWI_Topors"/>
    <property type="match status" value="1"/>
</dbReference>
<feature type="signal peptide" evidence="17">
    <location>
        <begin position="1"/>
        <end position="19"/>
    </location>
</feature>
<evidence type="ECO:0000256" key="6">
    <source>
        <dbReference type="ARBA" id="ARBA00022786"/>
    </source>
</evidence>
<dbReference type="InterPro" id="IPR006616">
    <property type="entry name" value="DM9_repeat"/>
</dbReference>
<proteinExistence type="predicted"/>
<gene>
    <name evidence="19" type="ORF">Cfor_04590</name>
</gene>
<feature type="compositionally biased region" description="Low complexity" evidence="16">
    <location>
        <begin position="696"/>
        <end position="712"/>
    </location>
</feature>
<evidence type="ECO:0000256" key="1">
    <source>
        <dbReference type="ARBA" id="ARBA00000900"/>
    </source>
</evidence>
<feature type="region of interest" description="Disordered" evidence="16">
    <location>
        <begin position="340"/>
        <end position="376"/>
    </location>
</feature>
<dbReference type="SMART" id="SM00696">
    <property type="entry name" value="DM9"/>
    <property type="match status" value="2"/>
</dbReference>
<feature type="compositionally biased region" description="Low complexity" evidence="16">
    <location>
        <begin position="828"/>
        <end position="839"/>
    </location>
</feature>
<dbReference type="GO" id="GO:0006513">
    <property type="term" value="P:protein monoubiquitination"/>
    <property type="evidence" value="ECO:0007669"/>
    <property type="project" value="TreeGrafter"/>
</dbReference>
<keyword evidence="8" id="KW-0805">Transcription regulation</keyword>
<dbReference type="InterPro" id="IPR017907">
    <property type="entry name" value="Znf_RING_CS"/>
</dbReference>
<evidence type="ECO:0000313" key="19">
    <source>
        <dbReference type="EMBL" id="GFG31087.1"/>
    </source>
</evidence>
<feature type="region of interest" description="Disordered" evidence="16">
    <location>
        <begin position="271"/>
        <end position="293"/>
    </location>
</feature>
<reference evidence="20" key="1">
    <citation type="submission" date="2020-01" db="EMBL/GenBank/DDBJ databases">
        <title>Draft genome sequence of the Termite Coptotermes fromosanus.</title>
        <authorList>
            <person name="Itakura S."/>
            <person name="Yosikawa Y."/>
            <person name="Umezawa K."/>
        </authorList>
    </citation>
    <scope>NUCLEOTIDE SEQUENCE [LARGE SCALE GENOMIC DNA]</scope>
</reference>
<keyword evidence="7" id="KW-0862">Zinc</keyword>
<dbReference type="InParanoid" id="A0A6L2PLY2"/>
<evidence type="ECO:0000256" key="4">
    <source>
        <dbReference type="ARBA" id="ARBA00022723"/>
    </source>
</evidence>
<feature type="region of interest" description="Disordered" evidence="16">
    <location>
        <begin position="943"/>
        <end position="1109"/>
    </location>
</feature>
<comment type="catalytic activity">
    <reaction evidence="1">
        <text>S-ubiquitinyl-[E2 ubiquitin-conjugating enzyme]-L-cysteine + [acceptor protein]-L-lysine = [E2 ubiquitin-conjugating enzyme]-L-cysteine + N(6)-ubiquitinyl-[acceptor protein]-L-lysine.</text>
        <dbReference type="EC" id="2.3.2.27"/>
    </reaction>
</comment>
<evidence type="ECO:0000256" key="17">
    <source>
        <dbReference type="SAM" id="SignalP"/>
    </source>
</evidence>
<keyword evidence="9" id="KW-0804">Transcription</keyword>
<dbReference type="InterPro" id="IPR018957">
    <property type="entry name" value="Znf_C3HC4_RING-type"/>
</dbReference>
<dbReference type="Pfam" id="PF11901">
    <property type="entry name" value="DM9"/>
    <property type="match status" value="1"/>
</dbReference>
<evidence type="ECO:0000256" key="10">
    <source>
        <dbReference type="ARBA" id="ARBA00071236"/>
    </source>
</evidence>
<feature type="compositionally biased region" description="Basic and acidic residues" evidence="16">
    <location>
        <begin position="1000"/>
        <end position="1015"/>
    </location>
</feature>
<accession>A0A6L2PLY2</accession>
<dbReference type="PROSITE" id="PS00518">
    <property type="entry name" value="ZF_RING_1"/>
    <property type="match status" value="1"/>
</dbReference>
<dbReference type="FunFam" id="3.30.40.10:FF:000136">
    <property type="entry name" value="E3 ubiquitin-protein ligase Topors"/>
    <property type="match status" value="1"/>
</dbReference>
<evidence type="ECO:0000256" key="9">
    <source>
        <dbReference type="ARBA" id="ARBA00023163"/>
    </source>
</evidence>
<evidence type="ECO:0000256" key="5">
    <source>
        <dbReference type="ARBA" id="ARBA00022771"/>
    </source>
</evidence>
<feature type="compositionally biased region" description="Basic and acidic residues" evidence="16">
    <location>
        <begin position="846"/>
        <end position="855"/>
    </location>
</feature>